<dbReference type="EMBL" id="UZAH01000919">
    <property type="protein sequence ID" value="VDO19365.1"/>
    <property type="molecule type" value="Genomic_DNA"/>
</dbReference>
<name>A0A183F490_HELPZ</name>
<accession>A0A3P7X0R5</accession>
<reference evidence="3" key="2">
    <citation type="submission" date="2019-09" db="UniProtKB">
        <authorList>
            <consortium name="WormBaseParasite"/>
        </authorList>
    </citation>
    <scope>IDENTIFICATION</scope>
</reference>
<sequence>MAVDRRRKAKVQEKKSLYLVFLYGKTADNWRKYLEAKKDAEKAVLVAKVAHYGDVNEKLKSLNVERYLYRQTRILTTI</sequence>
<reference evidence="1 2" key="1">
    <citation type="submission" date="2018-11" db="EMBL/GenBank/DDBJ databases">
        <authorList>
            <consortium name="Pathogen Informatics"/>
        </authorList>
    </citation>
    <scope>NUCLEOTIDE SEQUENCE [LARGE SCALE GENOMIC DNA]</scope>
</reference>
<organism evidence="2 3">
    <name type="scientific">Heligmosomoides polygyrus</name>
    <name type="common">Parasitic roundworm</name>
    <dbReference type="NCBI Taxonomy" id="6339"/>
    <lineage>
        <taxon>Eukaryota</taxon>
        <taxon>Metazoa</taxon>
        <taxon>Ecdysozoa</taxon>
        <taxon>Nematoda</taxon>
        <taxon>Chromadorea</taxon>
        <taxon>Rhabditida</taxon>
        <taxon>Rhabditina</taxon>
        <taxon>Rhabditomorpha</taxon>
        <taxon>Strongyloidea</taxon>
        <taxon>Heligmosomidae</taxon>
        <taxon>Heligmosomoides</taxon>
    </lineage>
</organism>
<keyword evidence="2" id="KW-1185">Reference proteome</keyword>
<evidence type="ECO:0000313" key="3">
    <source>
        <dbReference type="WBParaSite" id="HPBE_0000098201-mRNA-1"/>
    </source>
</evidence>
<accession>A0A183F490</accession>
<dbReference type="OrthoDB" id="418748at2759"/>
<gene>
    <name evidence="1" type="ORF">HPBE_LOCUS983</name>
</gene>
<proteinExistence type="predicted"/>
<evidence type="ECO:0000313" key="1">
    <source>
        <dbReference type="EMBL" id="VDO19365.1"/>
    </source>
</evidence>
<dbReference type="Proteomes" id="UP000050761">
    <property type="component" value="Unassembled WGS sequence"/>
</dbReference>
<dbReference type="AlphaFoldDB" id="A0A183F490"/>
<evidence type="ECO:0000313" key="2">
    <source>
        <dbReference type="Proteomes" id="UP000050761"/>
    </source>
</evidence>
<protein>
    <submittedName>
        <fullName evidence="3">Integrase</fullName>
    </submittedName>
</protein>
<dbReference type="WBParaSite" id="HPBE_0000098201-mRNA-1">
    <property type="protein sequence ID" value="HPBE_0000098201-mRNA-1"/>
    <property type="gene ID" value="HPBE_0000098201"/>
</dbReference>